<dbReference type="PANTHER" id="PTHR28288">
    <property type="entry name" value="PROTEASE B INHIBITOR 2"/>
    <property type="match status" value="1"/>
</dbReference>
<dbReference type="Proteomes" id="UP000326757">
    <property type="component" value="Unassembled WGS sequence"/>
</dbReference>
<organism evidence="3 4">
    <name type="scientific">Monilinia laxa</name>
    <name type="common">Brown rot fungus</name>
    <name type="synonym">Sclerotinia laxa</name>
    <dbReference type="NCBI Taxonomy" id="61186"/>
    <lineage>
        <taxon>Eukaryota</taxon>
        <taxon>Fungi</taxon>
        <taxon>Dikarya</taxon>
        <taxon>Ascomycota</taxon>
        <taxon>Pezizomycotina</taxon>
        <taxon>Leotiomycetes</taxon>
        <taxon>Helotiales</taxon>
        <taxon>Sclerotiniaceae</taxon>
        <taxon>Monilinia</taxon>
    </lineage>
</organism>
<name>A0A5N6KKR0_MONLA</name>
<dbReference type="OrthoDB" id="3888684at2759"/>
<evidence type="ECO:0000256" key="1">
    <source>
        <dbReference type="ARBA" id="ARBA00038069"/>
    </source>
</evidence>
<keyword evidence="4" id="KW-1185">Reference proteome</keyword>
<sequence length="123" mass="13633">MKLTLFSILLFLTAGLSAPPPQKAVIVSYPDNTPNDVVQKAMDAIKAAGGIITHEYKLIKGFAAKAPAEVLVTVQSWGNDYHAIVEEDQIWETGASRKLCRLMVGYITSRRGIREWLLRDGYI</sequence>
<comment type="similarity">
    <text evidence="1">Belongs to the protease inhibitor I9 family.</text>
</comment>
<dbReference type="InterPro" id="IPR052471">
    <property type="entry name" value="PBI_I9"/>
</dbReference>
<accession>A0A5N6KKR0</accession>
<dbReference type="InterPro" id="IPR037045">
    <property type="entry name" value="S8pro/Inhibitor_I9_sf"/>
</dbReference>
<gene>
    <name evidence="3" type="ORF">EYC80_005157</name>
</gene>
<dbReference type="GO" id="GO:0042144">
    <property type="term" value="P:vacuole fusion, non-autophagic"/>
    <property type="evidence" value="ECO:0007669"/>
    <property type="project" value="TreeGrafter"/>
</dbReference>
<evidence type="ECO:0008006" key="5">
    <source>
        <dbReference type="Google" id="ProtNLM"/>
    </source>
</evidence>
<feature type="chain" id="PRO_5024966408" description="Inhibitor I9 domain-containing protein" evidence="2">
    <location>
        <begin position="18"/>
        <end position="123"/>
    </location>
</feature>
<evidence type="ECO:0000313" key="4">
    <source>
        <dbReference type="Proteomes" id="UP000326757"/>
    </source>
</evidence>
<evidence type="ECO:0000256" key="2">
    <source>
        <dbReference type="SAM" id="SignalP"/>
    </source>
</evidence>
<evidence type="ECO:0000313" key="3">
    <source>
        <dbReference type="EMBL" id="KAB8303779.1"/>
    </source>
</evidence>
<proteinExistence type="inferred from homology"/>
<comment type="caution">
    <text evidence="3">The sequence shown here is derived from an EMBL/GenBank/DDBJ whole genome shotgun (WGS) entry which is preliminary data.</text>
</comment>
<dbReference type="FunFam" id="3.30.70.80:FF:000005">
    <property type="entry name" value="Proteinase inhibitor I2B"/>
    <property type="match status" value="1"/>
</dbReference>
<reference evidence="3 4" key="1">
    <citation type="submission" date="2019-06" db="EMBL/GenBank/DDBJ databases">
        <title>Genome Sequence of the Brown Rot Fungal Pathogen Monilinia laxa.</title>
        <authorList>
            <person name="De Miccolis Angelini R.M."/>
            <person name="Landi L."/>
            <person name="Abate D."/>
            <person name="Pollastro S."/>
            <person name="Romanazzi G."/>
            <person name="Faretra F."/>
        </authorList>
    </citation>
    <scope>NUCLEOTIDE SEQUENCE [LARGE SCALE GENOMIC DNA]</scope>
    <source>
        <strain evidence="3 4">Mlax316</strain>
    </source>
</reference>
<dbReference type="AlphaFoldDB" id="A0A5N6KKR0"/>
<dbReference type="Gene3D" id="3.30.70.80">
    <property type="entry name" value="Peptidase S8 propeptide/proteinase inhibitor I9"/>
    <property type="match status" value="1"/>
</dbReference>
<dbReference type="EMBL" id="VIGI01000002">
    <property type="protein sequence ID" value="KAB8303779.1"/>
    <property type="molecule type" value="Genomic_DNA"/>
</dbReference>
<keyword evidence="2" id="KW-0732">Signal</keyword>
<dbReference type="GO" id="GO:0004866">
    <property type="term" value="F:endopeptidase inhibitor activity"/>
    <property type="evidence" value="ECO:0007669"/>
    <property type="project" value="UniProtKB-ARBA"/>
</dbReference>
<dbReference type="SUPFAM" id="SSF54897">
    <property type="entry name" value="Protease propeptides/inhibitors"/>
    <property type="match status" value="1"/>
</dbReference>
<protein>
    <recommendedName>
        <fullName evidence="5">Inhibitor I9 domain-containing protein</fullName>
    </recommendedName>
</protein>
<dbReference type="PANTHER" id="PTHR28288:SF1">
    <property type="entry name" value="INHIBITOR I9 DOMAIN-CONTAINING PROTEIN"/>
    <property type="match status" value="1"/>
</dbReference>
<feature type="signal peptide" evidence="2">
    <location>
        <begin position="1"/>
        <end position="17"/>
    </location>
</feature>